<sequence length="40" mass="4554">MYKTLFVMLKGDCHHGFALLDKLVVSVAHNCFRGNSKKIM</sequence>
<reference evidence="1" key="1">
    <citation type="submission" date="2014-09" db="EMBL/GenBank/DDBJ databases">
        <authorList>
            <person name="Magalhaes I.L.F."/>
            <person name="Oliveira U."/>
            <person name="Santos F.R."/>
            <person name="Vidigal T.H.D.A."/>
            <person name="Brescovit A.D."/>
            <person name="Santos A.J."/>
        </authorList>
    </citation>
    <scope>NUCLEOTIDE SEQUENCE</scope>
    <source>
        <tissue evidence="1">Shoot tissue taken approximately 20 cm above the soil surface</tissue>
    </source>
</reference>
<reference evidence="1" key="2">
    <citation type="journal article" date="2015" name="Data Brief">
        <title>Shoot transcriptome of the giant reed, Arundo donax.</title>
        <authorList>
            <person name="Barrero R.A."/>
            <person name="Guerrero F.D."/>
            <person name="Moolhuijzen P."/>
            <person name="Goolsby J.A."/>
            <person name="Tidwell J."/>
            <person name="Bellgard S.E."/>
            <person name="Bellgard M.I."/>
        </authorList>
    </citation>
    <scope>NUCLEOTIDE SEQUENCE</scope>
    <source>
        <tissue evidence="1">Shoot tissue taken approximately 20 cm above the soil surface</tissue>
    </source>
</reference>
<name>A0A0A8YIC9_ARUDO</name>
<accession>A0A0A8YIC9</accession>
<organism evidence="1">
    <name type="scientific">Arundo donax</name>
    <name type="common">Giant reed</name>
    <name type="synonym">Donax arundinaceus</name>
    <dbReference type="NCBI Taxonomy" id="35708"/>
    <lineage>
        <taxon>Eukaryota</taxon>
        <taxon>Viridiplantae</taxon>
        <taxon>Streptophyta</taxon>
        <taxon>Embryophyta</taxon>
        <taxon>Tracheophyta</taxon>
        <taxon>Spermatophyta</taxon>
        <taxon>Magnoliopsida</taxon>
        <taxon>Liliopsida</taxon>
        <taxon>Poales</taxon>
        <taxon>Poaceae</taxon>
        <taxon>PACMAD clade</taxon>
        <taxon>Arundinoideae</taxon>
        <taxon>Arundineae</taxon>
        <taxon>Arundo</taxon>
    </lineage>
</organism>
<evidence type="ECO:0000313" key="1">
    <source>
        <dbReference type="EMBL" id="JAD26229.1"/>
    </source>
</evidence>
<dbReference type="AlphaFoldDB" id="A0A0A8YIC9"/>
<protein>
    <submittedName>
        <fullName evidence="1">Uncharacterized protein</fullName>
    </submittedName>
</protein>
<dbReference type="EMBL" id="GBRH01271666">
    <property type="protein sequence ID" value="JAD26229.1"/>
    <property type="molecule type" value="Transcribed_RNA"/>
</dbReference>
<proteinExistence type="predicted"/>